<feature type="transmembrane region" description="Helical" evidence="7">
    <location>
        <begin position="320"/>
        <end position="347"/>
    </location>
</feature>
<proteinExistence type="predicted"/>
<evidence type="ECO:0000313" key="8">
    <source>
        <dbReference type="EMBL" id="KAJ4178855.1"/>
    </source>
</evidence>
<dbReference type="GO" id="GO:0022857">
    <property type="term" value="F:transmembrane transporter activity"/>
    <property type="evidence" value="ECO:0007669"/>
    <property type="project" value="InterPro"/>
</dbReference>
<organism evidence="8 9">
    <name type="scientific">Fusarium falciforme</name>
    <dbReference type="NCBI Taxonomy" id="195108"/>
    <lineage>
        <taxon>Eukaryota</taxon>
        <taxon>Fungi</taxon>
        <taxon>Dikarya</taxon>
        <taxon>Ascomycota</taxon>
        <taxon>Pezizomycotina</taxon>
        <taxon>Sordariomycetes</taxon>
        <taxon>Hypocreomycetidae</taxon>
        <taxon>Hypocreales</taxon>
        <taxon>Nectriaceae</taxon>
        <taxon>Fusarium</taxon>
        <taxon>Fusarium solani species complex</taxon>
    </lineage>
</organism>
<evidence type="ECO:0000256" key="7">
    <source>
        <dbReference type="SAM" id="Phobius"/>
    </source>
</evidence>
<keyword evidence="5 7" id="KW-0472">Membrane</keyword>
<feature type="transmembrane region" description="Helical" evidence="7">
    <location>
        <begin position="231"/>
        <end position="249"/>
    </location>
</feature>
<dbReference type="PIRSF" id="PIRSF006060">
    <property type="entry name" value="AA_transporter"/>
    <property type="match status" value="1"/>
</dbReference>
<feature type="transmembrane region" description="Helical" evidence="7">
    <location>
        <begin position="188"/>
        <end position="211"/>
    </location>
</feature>
<evidence type="ECO:0000256" key="4">
    <source>
        <dbReference type="ARBA" id="ARBA00022989"/>
    </source>
</evidence>
<keyword evidence="4 7" id="KW-1133">Transmembrane helix</keyword>
<feature type="compositionally biased region" description="Polar residues" evidence="6">
    <location>
        <begin position="1"/>
        <end position="10"/>
    </location>
</feature>
<feature type="transmembrane region" description="Helical" evidence="7">
    <location>
        <begin position="122"/>
        <end position="145"/>
    </location>
</feature>
<gene>
    <name evidence="8" type="ORF">NW755_012877</name>
</gene>
<dbReference type="EMBL" id="JAOQAV010000066">
    <property type="protein sequence ID" value="KAJ4178855.1"/>
    <property type="molecule type" value="Genomic_DNA"/>
</dbReference>
<dbReference type="InterPro" id="IPR002293">
    <property type="entry name" value="AA/rel_permease1"/>
</dbReference>
<keyword evidence="9" id="KW-1185">Reference proteome</keyword>
<dbReference type="AlphaFoldDB" id="A0A9W8QU99"/>
<feature type="transmembrane region" description="Helical" evidence="7">
    <location>
        <begin position="270"/>
        <end position="291"/>
    </location>
</feature>
<reference evidence="8" key="1">
    <citation type="submission" date="2022-09" db="EMBL/GenBank/DDBJ databases">
        <title>Fusarium specimens isolated from Avocado Roots.</title>
        <authorList>
            <person name="Stajich J."/>
            <person name="Roper C."/>
            <person name="Heimlech-Rivalta G."/>
        </authorList>
    </citation>
    <scope>NUCLEOTIDE SEQUENCE</scope>
    <source>
        <strain evidence="8">A02</strain>
    </source>
</reference>
<feature type="transmembrane region" description="Helical" evidence="7">
    <location>
        <begin position="49"/>
        <end position="70"/>
    </location>
</feature>
<evidence type="ECO:0000256" key="3">
    <source>
        <dbReference type="ARBA" id="ARBA00022692"/>
    </source>
</evidence>
<dbReference type="Gene3D" id="1.20.1740.10">
    <property type="entry name" value="Amino acid/polyamine transporter I"/>
    <property type="match status" value="1"/>
</dbReference>
<dbReference type="Proteomes" id="UP001152087">
    <property type="component" value="Unassembled WGS sequence"/>
</dbReference>
<keyword evidence="2" id="KW-0813">Transport</keyword>
<feature type="transmembrane region" description="Helical" evidence="7">
    <location>
        <begin position="165"/>
        <end position="181"/>
    </location>
</feature>
<accession>A0A9W8QU99</accession>
<feature type="region of interest" description="Disordered" evidence="6">
    <location>
        <begin position="1"/>
        <end position="25"/>
    </location>
</feature>
<evidence type="ECO:0000313" key="9">
    <source>
        <dbReference type="Proteomes" id="UP001152087"/>
    </source>
</evidence>
<comment type="caution">
    <text evidence="8">The sequence shown here is derived from an EMBL/GenBank/DDBJ whole genome shotgun (WGS) entry which is preliminary data.</text>
</comment>
<dbReference type="PANTHER" id="PTHR45649:SF14">
    <property type="entry name" value="GABA PERMEASE"/>
    <property type="match status" value="1"/>
</dbReference>
<feature type="transmembrane region" description="Helical" evidence="7">
    <location>
        <begin position="368"/>
        <end position="390"/>
    </location>
</feature>
<protein>
    <submittedName>
        <fullName evidence="8">Uncharacterized protein</fullName>
    </submittedName>
</protein>
<dbReference type="PANTHER" id="PTHR45649">
    <property type="entry name" value="AMINO-ACID PERMEASE BAT1"/>
    <property type="match status" value="1"/>
</dbReference>
<evidence type="ECO:0000256" key="1">
    <source>
        <dbReference type="ARBA" id="ARBA00004141"/>
    </source>
</evidence>
<evidence type="ECO:0000256" key="5">
    <source>
        <dbReference type="ARBA" id="ARBA00023136"/>
    </source>
</evidence>
<evidence type="ECO:0000256" key="6">
    <source>
        <dbReference type="SAM" id="MobiDB-lite"/>
    </source>
</evidence>
<dbReference type="Pfam" id="PF13520">
    <property type="entry name" value="AA_permease_2"/>
    <property type="match status" value="1"/>
</dbReference>
<dbReference type="GO" id="GO:0016020">
    <property type="term" value="C:membrane"/>
    <property type="evidence" value="ECO:0007669"/>
    <property type="project" value="UniProtKB-SubCell"/>
</dbReference>
<name>A0A9W8QU99_9HYPO</name>
<comment type="subcellular location">
    <subcellularLocation>
        <location evidence="1">Membrane</location>
        <topology evidence="1">Multi-pass membrane protein</topology>
    </subcellularLocation>
</comment>
<evidence type="ECO:0000256" key="2">
    <source>
        <dbReference type="ARBA" id="ARBA00022448"/>
    </source>
</evidence>
<feature type="transmembrane region" description="Helical" evidence="7">
    <location>
        <begin position="402"/>
        <end position="425"/>
    </location>
</feature>
<keyword evidence="3 7" id="KW-0812">Transmembrane</keyword>
<sequence>MTDTNPSSRTMETEKPMETDKPTTSFDVEAGSQVDALEGDISLRRVYNVWTASAYQVLMMASWTCNIVLYSTVFDLGGPMMLVYSTIIVTFGQGITMASLAELCSVYPFAGGQHIRRFLSYLTGWFVLLGEIATSAGCAMNNASILGSLVQLGYPSYTQERYQTWLYYTAFLFLAAVCCTSQRYLPHISVLGAVITAVGGVIWASSFLALSPKVSAEFALKTFINNSGYTSTGWVAIMSFYTPLYALYGTDGILHIVEEIKNPRRDAPRAMVWSMAFSGFTSLLGALVMAFCPGDWESYMEDDEPWVTWFVDTLGNGVGIAFAVIVIVFLNYLITVGVTTAASRLAWSMARDHALPFSPTFSSISARFNAPFNAVMLIIISQMIIGFVAFGSDYAFEAIVSFGNATIQIGYIIPILMVSATLRVLDAVL</sequence>
<feature type="compositionally biased region" description="Basic and acidic residues" evidence="6">
    <location>
        <begin position="11"/>
        <end position="21"/>
    </location>
</feature>
<feature type="transmembrane region" description="Helical" evidence="7">
    <location>
        <begin position="82"/>
        <end position="110"/>
    </location>
</feature>